<reference evidence="1 2" key="1">
    <citation type="submission" date="2020-03" db="EMBL/GenBank/DDBJ databases">
        <title>Draft Genome Sequence of Cudoniella acicularis.</title>
        <authorList>
            <person name="Buettner E."/>
            <person name="Kellner H."/>
        </authorList>
    </citation>
    <scope>NUCLEOTIDE SEQUENCE [LARGE SCALE GENOMIC DNA]</scope>
    <source>
        <strain evidence="1 2">DSM 108380</strain>
    </source>
</reference>
<keyword evidence="2" id="KW-1185">Reference proteome</keyword>
<sequence length="350" mass="40003">MALLTLPTELLMLLPNSLQNIEDFTNLSSTCRTLHSAFASTPPSQILRLAAASSCVFFRPNPWFLVAATARQVGQWALQSPENNEILRAAFRNGIDALFDLCVAKAGLTMDDIRRMHLARFETINPVSDMIDRMAGQQWYATPNFWSGGVSEAYTVDCEPMRALFQYVIYGELFESSMQSFLNPEASLPKFDLQTRFDYIRYCIPDWTTFRHIGCDETGLGDAEQIGPFASEDSEGSNSGDGMAMWFILECGRWNRPWKAIREQIGPEFEEEWRQEIWVEAAQLHGLAGLEILRLGGVEKWHERLTQIRNTISKISHRPKVEKFGHHQNPAYDYPNLWREAYICCSGMWP</sequence>
<dbReference type="Proteomes" id="UP000566819">
    <property type="component" value="Unassembled WGS sequence"/>
</dbReference>
<dbReference type="EMBL" id="JAAMPI010000077">
    <property type="protein sequence ID" value="KAF4636204.1"/>
    <property type="molecule type" value="Genomic_DNA"/>
</dbReference>
<evidence type="ECO:0000313" key="1">
    <source>
        <dbReference type="EMBL" id="KAF4636204.1"/>
    </source>
</evidence>
<gene>
    <name evidence="1" type="ORF">G7Y89_g1886</name>
</gene>
<accession>A0A8H4RWC1</accession>
<comment type="caution">
    <text evidence="1">The sequence shown here is derived from an EMBL/GenBank/DDBJ whole genome shotgun (WGS) entry which is preliminary data.</text>
</comment>
<dbReference type="OrthoDB" id="2853639at2759"/>
<evidence type="ECO:0000313" key="2">
    <source>
        <dbReference type="Proteomes" id="UP000566819"/>
    </source>
</evidence>
<proteinExistence type="predicted"/>
<name>A0A8H4RWC1_9HELO</name>
<organism evidence="1 2">
    <name type="scientific">Cudoniella acicularis</name>
    <dbReference type="NCBI Taxonomy" id="354080"/>
    <lineage>
        <taxon>Eukaryota</taxon>
        <taxon>Fungi</taxon>
        <taxon>Dikarya</taxon>
        <taxon>Ascomycota</taxon>
        <taxon>Pezizomycotina</taxon>
        <taxon>Leotiomycetes</taxon>
        <taxon>Helotiales</taxon>
        <taxon>Tricladiaceae</taxon>
        <taxon>Cudoniella</taxon>
    </lineage>
</organism>
<protein>
    <submittedName>
        <fullName evidence="1">Uncharacterized protein</fullName>
    </submittedName>
</protein>
<dbReference type="AlphaFoldDB" id="A0A8H4RWC1"/>